<organism evidence="1 2">
    <name type="scientific">Modicella reniformis</name>
    <dbReference type="NCBI Taxonomy" id="1440133"/>
    <lineage>
        <taxon>Eukaryota</taxon>
        <taxon>Fungi</taxon>
        <taxon>Fungi incertae sedis</taxon>
        <taxon>Mucoromycota</taxon>
        <taxon>Mortierellomycotina</taxon>
        <taxon>Mortierellomycetes</taxon>
        <taxon>Mortierellales</taxon>
        <taxon>Mortierellaceae</taxon>
        <taxon>Modicella</taxon>
    </lineage>
</organism>
<dbReference type="Proteomes" id="UP000749646">
    <property type="component" value="Unassembled WGS sequence"/>
</dbReference>
<accession>A0A9P6IMM6</accession>
<proteinExistence type="predicted"/>
<dbReference type="AlphaFoldDB" id="A0A9P6IMM6"/>
<protein>
    <submittedName>
        <fullName evidence="1">Uncharacterized protein</fullName>
    </submittedName>
</protein>
<name>A0A9P6IMM6_9FUNG</name>
<gene>
    <name evidence="1" type="ORF">BGZ65_012125</name>
</gene>
<evidence type="ECO:0000313" key="2">
    <source>
        <dbReference type="Proteomes" id="UP000749646"/>
    </source>
</evidence>
<sequence>MTAVQEFPESDSTKDYTESTSISSFILPLCRVFMSMPGQKVFLNFLDSTTESGRSRNGSRSRKEPDLALQIKDGFNKTVCEVGIGEVTSHAKKGHKKKNAKDLARVGISLKDALDFIQDAYGVRDAVLVGWQVIGQSMAIYLMFKCGNLYIMVHVRDVTIPDNLTGLGTISTQIKIWNDLRATIEQGLSPVLETVASGKGRVISTAFPLGSTHARIETTRTPEFKSFLRM</sequence>
<keyword evidence="2" id="KW-1185">Reference proteome</keyword>
<reference evidence="1" key="1">
    <citation type="journal article" date="2020" name="Fungal Divers.">
        <title>Resolving the Mortierellaceae phylogeny through synthesis of multi-gene phylogenetics and phylogenomics.</title>
        <authorList>
            <person name="Vandepol N."/>
            <person name="Liber J."/>
            <person name="Desiro A."/>
            <person name="Na H."/>
            <person name="Kennedy M."/>
            <person name="Barry K."/>
            <person name="Grigoriev I.V."/>
            <person name="Miller A.N."/>
            <person name="O'Donnell K."/>
            <person name="Stajich J.E."/>
            <person name="Bonito G."/>
        </authorList>
    </citation>
    <scope>NUCLEOTIDE SEQUENCE</scope>
    <source>
        <strain evidence="1">MES-2147</strain>
    </source>
</reference>
<dbReference type="EMBL" id="JAAAHW010009575">
    <property type="protein sequence ID" value="KAF9938826.1"/>
    <property type="molecule type" value="Genomic_DNA"/>
</dbReference>
<comment type="caution">
    <text evidence="1">The sequence shown here is derived from an EMBL/GenBank/DDBJ whole genome shotgun (WGS) entry which is preliminary data.</text>
</comment>
<evidence type="ECO:0000313" key="1">
    <source>
        <dbReference type="EMBL" id="KAF9938826.1"/>
    </source>
</evidence>
<dbReference type="OrthoDB" id="2370938at2759"/>